<organism evidence="2">
    <name type="scientific">marine sediment metagenome</name>
    <dbReference type="NCBI Taxonomy" id="412755"/>
    <lineage>
        <taxon>unclassified sequences</taxon>
        <taxon>metagenomes</taxon>
        <taxon>ecological metagenomes</taxon>
    </lineage>
</organism>
<evidence type="ECO:0000313" key="2">
    <source>
        <dbReference type="EMBL" id="KKM17452.1"/>
    </source>
</evidence>
<reference evidence="2" key="1">
    <citation type="journal article" date="2015" name="Nature">
        <title>Complex archaea that bridge the gap between prokaryotes and eukaryotes.</title>
        <authorList>
            <person name="Spang A."/>
            <person name="Saw J.H."/>
            <person name="Jorgensen S.L."/>
            <person name="Zaremba-Niedzwiedzka K."/>
            <person name="Martijn J."/>
            <person name="Lind A.E."/>
            <person name="van Eijk R."/>
            <person name="Schleper C."/>
            <person name="Guy L."/>
            <person name="Ettema T.J."/>
        </authorList>
    </citation>
    <scope>NUCLEOTIDE SEQUENCE</scope>
</reference>
<gene>
    <name evidence="2" type="ORF">LCGC14_1675630</name>
    <name evidence="1" type="ORF">LCGC14_1735240</name>
</gene>
<name>A0A0F9HQS7_9ZZZZ</name>
<protein>
    <submittedName>
        <fullName evidence="2">Uncharacterized protein</fullName>
    </submittedName>
</protein>
<accession>A0A0F9HQS7</accession>
<feature type="non-terminal residue" evidence="2">
    <location>
        <position position="833"/>
    </location>
</feature>
<dbReference type="AlphaFoldDB" id="A0A0F9HQS7"/>
<sequence>MGRLTSRIVPGDWNSVAHAIARLDARLNTDSSPTFSGVGLTGLTENALMYADGDGVLTSLSVASNGQLIIGSTGVAPSVAALTGTANQVIVTPGAGSITLSTPQNIHTGASPTFAGGTFTQVVTGIDPVNSNHLATKEYVDSAISFINDFFLTDDASTGGYFDAAESPTGAAVGTLTTTGLTEGDGKALDGFITPSGFPGVTTLMAGVYDMHFHMQRSAGNRDYTVYFELYTRTTGGAETLRTTSEISSNFDDDNDNDIDIHATIASDVVINATDRLVWKLFANMGVGNNTNLDILTEGTTNSHVSLPTTTEILSSVFVRQDGTTELSGNWGVGGFDITGIGALGSGAITSSGASTFNSGSVDADFTVNWNTGVGLFVQGSDGGVGIGTTTIPHGGVGWAKFAIDGTNASVAGPHVQFTISSDNYPLMQILNYRHDDISIRFDSYWDGANKSSDAGSNYAIFKVSDLFKIMYDSGVAKGAAVAWNDGIVLNTSGLVTIAGTLASGAITQSGTTLDNTYQPLDAGLTSLAGLTYAAASFVKMTGANAFALRTIGETADDLEGTIVHDNLASIPANDHIDHTGVTLTAGLGLTGSGDISANRTFDMDIGGLSEDTTPQATADYVATYDNSASTHKKVLVEDLGPFGSVSRTQTVNLLQADSAADMQTKIDALGKYIPNGQVVTFQFETGGTHTLNDVITFAGFFGSGSILILGNISEADAQTKHTTQDTILDFNNNTNGLDILNTEVYVLVKNLKIIVETDVATTRCIFADIGNRVEAWYCYFVANSTTRGHGFQARYVRYVRSFQCLVSTLKYGLTSTGSRFHAWDNDDTGTQP</sequence>
<proteinExistence type="predicted"/>
<dbReference type="EMBL" id="LAZR01015803">
    <property type="protein sequence ID" value="KKM07308.1"/>
    <property type="molecule type" value="Genomic_DNA"/>
</dbReference>
<dbReference type="EMBL" id="LAZR01014449">
    <property type="protein sequence ID" value="KKM17452.1"/>
    <property type="molecule type" value="Genomic_DNA"/>
</dbReference>
<comment type="caution">
    <text evidence="2">The sequence shown here is derived from an EMBL/GenBank/DDBJ whole genome shotgun (WGS) entry which is preliminary data.</text>
</comment>
<evidence type="ECO:0000313" key="1">
    <source>
        <dbReference type="EMBL" id="KKM07308.1"/>
    </source>
</evidence>